<comment type="caution">
    <text evidence="2">The sequence shown here is derived from an EMBL/GenBank/DDBJ whole genome shotgun (WGS) entry which is preliminary data.</text>
</comment>
<sequence length="282" mass="30641">MFHGPTAIAAGLITQAQLRSPAWRRLLRGVYADADLPVTHELRCRAVARYALATGGALAGRSAATILGPGLSEPQDPVEVVVPAPDVRSRTSEVINHVADVPPADLCQVRGMPVTTPLRTCWDLGRWLPVTDAVVLVDRFLQSGLVTAPELAAYAARRKGLHGAARFASVSSLVDGRAESPQESRLRVALVLAGLPIPQVQWKIHDAAGFVARVDLAYPAWRIAIEYDGVWHANADQLSRDRRRLNRLQAAGWLVIHVTSDRLRNDLPSLLNELNGAIAVRR</sequence>
<dbReference type="Gene3D" id="3.40.960.10">
    <property type="entry name" value="VSR Endonuclease"/>
    <property type="match status" value="1"/>
</dbReference>
<feature type="domain" description="DUF559" evidence="1">
    <location>
        <begin position="214"/>
        <end position="274"/>
    </location>
</feature>
<dbReference type="InterPro" id="IPR007569">
    <property type="entry name" value="DUF559"/>
</dbReference>
<dbReference type="SUPFAM" id="SSF52980">
    <property type="entry name" value="Restriction endonuclease-like"/>
    <property type="match status" value="1"/>
</dbReference>
<dbReference type="InterPro" id="IPR011335">
    <property type="entry name" value="Restrct_endonuc-II-like"/>
</dbReference>
<evidence type="ECO:0000313" key="3">
    <source>
        <dbReference type="Proteomes" id="UP001500655"/>
    </source>
</evidence>
<dbReference type="Pfam" id="PF04480">
    <property type="entry name" value="DUF559"/>
    <property type="match status" value="1"/>
</dbReference>
<keyword evidence="3" id="KW-1185">Reference proteome</keyword>
<reference evidence="3" key="1">
    <citation type="journal article" date="2019" name="Int. J. Syst. Evol. Microbiol.">
        <title>The Global Catalogue of Microorganisms (GCM) 10K type strain sequencing project: providing services to taxonomists for standard genome sequencing and annotation.</title>
        <authorList>
            <consortium name="The Broad Institute Genomics Platform"/>
            <consortium name="The Broad Institute Genome Sequencing Center for Infectious Disease"/>
            <person name="Wu L."/>
            <person name="Ma J."/>
        </authorList>
    </citation>
    <scope>NUCLEOTIDE SEQUENCE [LARGE SCALE GENOMIC DNA]</scope>
    <source>
        <strain evidence="3">JCM 13249</strain>
    </source>
</reference>
<name>A0ABP4W007_9ACTN</name>
<evidence type="ECO:0000259" key="1">
    <source>
        <dbReference type="Pfam" id="PF04480"/>
    </source>
</evidence>
<accession>A0ABP4W007</accession>
<proteinExistence type="predicted"/>
<dbReference type="RefSeq" id="WP_344077597.1">
    <property type="nucleotide sequence ID" value="NZ_BAAALS010000004.1"/>
</dbReference>
<dbReference type="Proteomes" id="UP001500655">
    <property type="component" value="Unassembled WGS sequence"/>
</dbReference>
<dbReference type="EMBL" id="BAAALS010000004">
    <property type="protein sequence ID" value="GAA1742372.1"/>
    <property type="molecule type" value="Genomic_DNA"/>
</dbReference>
<evidence type="ECO:0000313" key="2">
    <source>
        <dbReference type="EMBL" id="GAA1742372.1"/>
    </source>
</evidence>
<protein>
    <submittedName>
        <fullName evidence="2">DUF559 domain-containing protein</fullName>
    </submittedName>
</protein>
<organism evidence="2 3">
    <name type="scientific">Luedemannella helvata</name>
    <dbReference type="NCBI Taxonomy" id="349315"/>
    <lineage>
        <taxon>Bacteria</taxon>
        <taxon>Bacillati</taxon>
        <taxon>Actinomycetota</taxon>
        <taxon>Actinomycetes</taxon>
        <taxon>Micromonosporales</taxon>
        <taxon>Micromonosporaceae</taxon>
        <taxon>Luedemannella</taxon>
    </lineage>
</organism>
<gene>
    <name evidence="2" type="ORF">GCM10009681_11430</name>
</gene>